<dbReference type="Proteomes" id="UP000075670">
    <property type="component" value="Unassembled WGS sequence"/>
</dbReference>
<sequence length="139" mass="15547">MGDEADNAVLAGGLNMGTQPDELAAYYARKYPLTFTDDFSPTDPSLTERYKEAWQVAVIAAAILKMRYGAPKVVAFGSLVDRSRFTRWSDVDLAAWGIPDDRFYAAVGAVTGLSEKFRVDLVDPEAYRDSLRRAIETWW</sequence>
<evidence type="ECO:0000313" key="1">
    <source>
        <dbReference type="EMBL" id="KYH31735.1"/>
    </source>
</evidence>
<dbReference type="InterPro" id="IPR024700">
    <property type="entry name" value="UCP020217"/>
</dbReference>
<evidence type="ECO:0000313" key="2">
    <source>
        <dbReference type="Proteomes" id="UP000075670"/>
    </source>
</evidence>
<dbReference type="EMBL" id="LTBC01000008">
    <property type="protein sequence ID" value="KYH31735.1"/>
    <property type="molecule type" value="Genomic_DNA"/>
</dbReference>
<name>A0A151AVQ2_9FIRM</name>
<organism evidence="1 2">
    <name type="scientific">Moorella mulderi DSM 14980</name>
    <dbReference type="NCBI Taxonomy" id="1122241"/>
    <lineage>
        <taxon>Bacteria</taxon>
        <taxon>Bacillati</taxon>
        <taxon>Bacillota</taxon>
        <taxon>Clostridia</taxon>
        <taxon>Neomoorellales</taxon>
        <taxon>Neomoorellaceae</taxon>
        <taxon>Neomoorella</taxon>
    </lineage>
</organism>
<reference evidence="1 2" key="1">
    <citation type="submission" date="2016-02" db="EMBL/GenBank/DDBJ databases">
        <title>Genome sequence of Moorella mulderi DSM 14980.</title>
        <authorList>
            <person name="Poehlein A."/>
            <person name="Daniel R."/>
        </authorList>
    </citation>
    <scope>NUCLEOTIDE SEQUENCE [LARGE SCALE GENOMIC DNA]</scope>
    <source>
        <strain evidence="1 2">DSM 14980</strain>
    </source>
</reference>
<dbReference type="Gene3D" id="3.30.460.10">
    <property type="entry name" value="Beta Polymerase, domain 2"/>
    <property type="match status" value="1"/>
</dbReference>
<proteinExistence type="predicted"/>
<dbReference type="CDD" id="cd05403">
    <property type="entry name" value="NT_KNTase_like"/>
    <property type="match status" value="1"/>
</dbReference>
<keyword evidence="2" id="KW-1185">Reference proteome</keyword>
<gene>
    <name evidence="1" type="ORF">MOMUL_20990</name>
</gene>
<protein>
    <recommendedName>
        <fullName evidence="3">Polymerase beta nucleotidyltransferase domain-containing protein</fullName>
    </recommendedName>
</protein>
<dbReference type="PIRSF" id="PIRSF020217">
    <property type="entry name" value="UCP020217"/>
    <property type="match status" value="1"/>
</dbReference>
<dbReference type="AlphaFoldDB" id="A0A151AVQ2"/>
<evidence type="ECO:0008006" key="3">
    <source>
        <dbReference type="Google" id="ProtNLM"/>
    </source>
</evidence>
<accession>A0A151AVQ2</accession>
<dbReference type="SUPFAM" id="SSF81301">
    <property type="entry name" value="Nucleotidyltransferase"/>
    <property type="match status" value="1"/>
</dbReference>
<dbReference type="PATRIC" id="fig|1122241.3.peg.2233"/>
<dbReference type="InterPro" id="IPR043519">
    <property type="entry name" value="NT_sf"/>
</dbReference>
<comment type="caution">
    <text evidence="1">The sequence shown here is derived from an EMBL/GenBank/DDBJ whole genome shotgun (WGS) entry which is preliminary data.</text>
</comment>